<dbReference type="PIRSF" id="PIRSF007028">
    <property type="entry name" value="UCP007028"/>
    <property type="match status" value="1"/>
</dbReference>
<name>A0ABU9YQB4_9PROT</name>
<proteinExistence type="predicted"/>
<protein>
    <submittedName>
        <fullName evidence="1">DUF1428 domain-containing protein</fullName>
    </submittedName>
</protein>
<dbReference type="Proteomes" id="UP001413721">
    <property type="component" value="Unassembled WGS sequence"/>
</dbReference>
<reference evidence="1 2" key="1">
    <citation type="submission" date="2024-03" db="EMBL/GenBank/DDBJ databases">
        <title>High-quality draft genome sequencing of Tistrella sp. BH-R2-4.</title>
        <authorList>
            <person name="Dong C."/>
        </authorList>
    </citation>
    <scope>NUCLEOTIDE SEQUENCE [LARGE SCALE GENOMIC DNA]</scope>
    <source>
        <strain evidence="1 2">BH-R2-4</strain>
    </source>
</reference>
<accession>A0ABU9YQB4</accession>
<evidence type="ECO:0000313" key="1">
    <source>
        <dbReference type="EMBL" id="MEN2990993.1"/>
    </source>
</evidence>
<comment type="caution">
    <text evidence="1">The sequence shown here is derived from an EMBL/GenBank/DDBJ whole genome shotgun (WGS) entry which is preliminary data.</text>
</comment>
<dbReference type="RefSeq" id="WP_345936307.1">
    <property type="nucleotide sequence ID" value="NZ_JBBKTV010000025.1"/>
</dbReference>
<organism evidence="1 2">
    <name type="scientific">Tistrella arctica</name>
    <dbReference type="NCBI Taxonomy" id="3133430"/>
    <lineage>
        <taxon>Bacteria</taxon>
        <taxon>Pseudomonadati</taxon>
        <taxon>Pseudomonadota</taxon>
        <taxon>Alphaproteobacteria</taxon>
        <taxon>Geminicoccales</taxon>
        <taxon>Geminicoccaceae</taxon>
        <taxon>Tistrella</taxon>
    </lineage>
</organism>
<dbReference type="Pfam" id="PF07237">
    <property type="entry name" value="DUF1428"/>
    <property type="match status" value="1"/>
</dbReference>
<dbReference type="EMBL" id="JBBKTW010000009">
    <property type="protein sequence ID" value="MEN2990993.1"/>
    <property type="molecule type" value="Genomic_DNA"/>
</dbReference>
<keyword evidence="2" id="KW-1185">Reference proteome</keyword>
<dbReference type="Gene3D" id="3.30.70.100">
    <property type="match status" value="1"/>
</dbReference>
<dbReference type="InterPro" id="IPR009874">
    <property type="entry name" value="DUF1428"/>
</dbReference>
<dbReference type="InterPro" id="IPR011008">
    <property type="entry name" value="Dimeric_a/b-barrel"/>
</dbReference>
<dbReference type="SUPFAM" id="SSF54909">
    <property type="entry name" value="Dimeric alpha+beta barrel"/>
    <property type="match status" value="1"/>
</dbReference>
<sequence length="117" mass="12710">MSYVDGFVAAVPTAARAAFLDHARIAATVFKEHGALQVVECWGTDVPDGEVTSFPMAVKCAADETVVFSWIIWPSRAVRDVGMDKVMADPRLHPDTNPMPFDGKRAIFGGFEQILVA</sequence>
<evidence type="ECO:0000313" key="2">
    <source>
        <dbReference type="Proteomes" id="UP001413721"/>
    </source>
</evidence>
<gene>
    <name evidence="1" type="ORF">WG926_21965</name>
</gene>